<evidence type="ECO:0000256" key="1">
    <source>
        <dbReference type="SAM" id="MobiDB-lite"/>
    </source>
</evidence>
<evidence type="ECO:0000313" key="3">
    <source>
        <dbReference type="Proteomes" id="UP000587415"/>
    </source>
</evidence>
<dbReference type="Gene3D" id="2.40.10.270">
    <property type="entry name" value="Bacteriophage SPP1 head-tail adaptor protein"/>
    <property type="match status" value="1"/>
</dbReference>
<dbReference type="EMBL" id="JAATJM010000001">
    <property type="protein sequence ID" value="NJC41518.1"/>
    <property type="molecule type" value="Genomic_DNA"/>
</dbReference>
<accession>A0A7X5YKN7</accession>
<proteinExistence type="predicted"/>
<name>A0A7X5YKN7_9CAUL</name>
<dbReference type="RefSeq" id="WP_168046690.1">
    <property type="nucleotide sequence ID" value="NZ_JAATJM010000001.1"/>
</dbReference>
<gene>
    <name evidence="2" type="ORF">GGQ87_001776</name>
</gene>
<sequence>MRLLAGLFEGVESETPYGGRAVSWNALGSVWLKPGPRHRREKSEPGGARTSETMAAEARADPRLTEDRVLRFGGADWRIRSAETVGGIAILTLERTT</sequence>
<protein>
    <recommendedName>
        <fullName evidence="4">Phage head-tail adapter protein</fullName>
    </recommendedName>
</protein>
<keyword evidence="3" id="KW-1185">Reference proteome</keyword>
<evidence type="ECO:0008006" key="4">
    <source>
        <dbReference type="Google" id="ProtNLM"/>
    </source>
</evidence>
<dbReference type="Proteomes" id="UP000587415">
    <property type="component" value="Unassembled WGS sequence"/>
</dbReference>
<evidence type="ECO:0000313" key="2">
    <source>
        <dbReference type="EMBL" id="NJC41518.1"/>
    </source>
</evidence>
<feature type="region of interest" description="Disordered" evidence="1">
    <location>
        <begin position="34"/>
        <end position="60"/>
    </location>
</feature>
<reference evidence="2 3" key="1">
    <citation type="submission" date="2020-03" db="EMBL/GenBank/DDBJ databases">
        <title>Genomic Encyclopedia of Type Strains, Phase IV (KMG-IV): sequencing the most valuable type-strain genomes for metagenomic binning, comparative biology and taxonomic classification.</title>
        <authorList>
            <person name="Goeker M."/>
        </authorList>
    </citation>
    <scope>NUCLEOTIDE SEQUENCE [LARGE SCALE GENOMIC DNA]</scope>
    <source>
        <strain evidence="2 3">DSM 4736</strain>
    </source>
</reference>
<dbReference type="InterPro" id="IPR038666">
    <property type="entry name" value="SSP1_head-tail_sf"/>
</dbReference>
<comment type="caution">
    <text evidence="2">The sequence shown here is derived from an EMBL/GenBank/DDBJ whole genome shotgun (WGS) entry which is preliminary data.</text>
</comment>
<dbReference type="AlphaFoldDB" id="A0A7X5YKN7"/>
<organism evidence="2 3">
    <name type="scientific">Brevundimonas alba</name>
    <dbReference type="NCBI Taxonomy" id="74314"/>
    <lineage>
        <taxon>Bacteria</taxon>
        <taxon>Pseudomonadati</taxon>
        <taxon>Pseudomonadota</taxon>
        <taxon>Alphaproteobacteria</taxon>
        <taxon>Caulobacterales</taxon>
        <taxon>Caulobacteraceae</taxon>
        <taxon>Brevundimonas</taxon>
    </lineage>
</organism>